<evidence type="ECO:0000313" key="1">
    <source>
        <dbReference type="EMBL" id="GID52006.1"/>
    </source>
</evidence>
<name>A0ABQ3X0E8_9ACTN</name>
<dbReference type="EMBL" id="BOMG01000007">
    <property type="protein sequence ID" value="GID52006.1"/>
    <property type="molecule type" value="Genomic_DNA"/>
</dbReference>
<proteinExistence type="predicted"/>
<organism evidence="1 2">
    <name type="scientific">Actinoplanes couchii</name>
    <dbReference type="NCBI Taxonomy" id="403638"/>
    <lineage>
        <taxon>Bacteria</taxon>
        <taxon>Bacillati</taxon>
        <taxon>Actinomycetota</taxon>
        <taxon>Actinomycetes</taxon>
        <taxon>Micromonosporales</taxon>
        <taxon>Micromonosporaceae</taxon>
        <taxon>Actinoplanes</taxon>
    </lineage>
</organism>
<comment type="caution">
    <text evidence="1">The sequence shown here is derived from an EMBL/GenBank/DDBJ whole genome shotgun (WGS) entry which is preliminary data.</text>
</comment>
<sequence length="95" mass="9380">MFDVYSTDADPIGACSSSGVHSDGAPTTAGRLAEPCAGGCSGPSAGDQLISNGIENQVITAVATPTSADTTAVHLAQTGSRPVRIPSPVVPLRSS</sequence>
<keyword evidence="2" id="KW-1185">Reference proteome</keyword>
<dbReference type="Proteomes" id="UP000612282">
    <property type="component" value="Unassembled WGS sequence"/>
</dbReference>
<protein>
    <submittedName>
        <fullName evidence="1">Uncharacterized protein</fullName>
    </submittedName>
</protein>
<evidence type="ECO:0000313" key="2">
    <source>
        <dbReference type="Proteomes" id="UP000612282"/>
    </source>
</evidence>
<reference evidence="1 2" key="1">
    <citation type="submission" date="2021-01" db="EMBL/GenBank/DDBJ databases">
        <title>Whole genome shotgun sequence of Actinoplanes couchii NBRC 106145.</title>
        <authorList>
            <person name="Komaki H."/>
            <person name="Tamura T."/>
        </authorList>
    </citation>
    <scope>NUCLEOTIDE SEQUENCE [LARGE SCALE GENOMIC DNA]</scope>
    <source>
        <strain evidence="1 2">NBRC 106145</strain>
    </source>
</reference>
<accession>A0ABQ3X0E8</accession>
<gene>
    <name evidence="1" type="ORF">Aco03nite_004100</name>
</gene>